<dbReference type="Pfam" id="PF01168">
    <property type="entry name" value="Ala_racemase_N"/>
    <property type="match status" value="1"/>
</dbReference>
<dbReference type="FunFam" id="2.40.37.10:FF:000006">
    <property type="entry name" value="Alanine racemase"/>
    <property type="match status" value="1"/>
</dbReference>
<feature type="binding site" evidence="5 7">
    <location>
        <position position="314"/>
    </location>
    <ligand>
        <name>substrate</name>
    </ligand>
</feature>
<dbReference type="InterPro" id="IPR000821">
    <property type="entry name" value="Ala_racemase"/>
</dbReference>
<organism evidence="9 10">
    <name type="scientific">Ureibacillus chungkukjangi</name>
    <dbReference type="NCBI Taxonomy" id="1202712"/>
    <lineage>
        <taxon>Bacteria</taxon>
        <taxon>Bacillati</taxon>
        <taxon>Bacillota</taxon>
        <taxon>Bacilli</taxon>
        <taxon>Bacillales</taxon>
        <taxon>Caryophanaceae</taxon>
        <taxon>Ureibacillus</taxon>
    </lineage>
</organism>
<comment type="function">
    <text evidence="5">Catalyzes the interconversion of L-alanine and D-alanine. May also act on other amino acids.</text>
</comment>
<name>A0A318TEC8_9BACL</name>
<evidence type="ECO:0000313" key="10">
    <source>
        <dbReference type="Proteomes" id="UP000247416"/>
    </source>
</evidence>
<dbReference type="CDD" id="cd00430">
    <property type="entry name" value="PLPDE_III_AR"/>
    <property type="match status" value="1"/>
</dbReference>
<keyword evidence="4 5" id="KW-0413">Isomerase</keyword>
<gene>
    <name evidence="9" type="ORF">BJ095_14519</name>
</gene>
<accession>A0A318TEC8</accession>
<comment type="pathway">
    <text evidence="5">Amino-acid biosynthesis; D-alanine biosynthesis; D-alanine from L-alanine: step 1/1.</text>
</comment>
<dbReference type="UniPathway" id="UPA00042">
    <property type="reaction ID" value="UER00497"/>
</dbReference>
<evidence type="ECO:0000256" key="1">
    <source>
        <dbReference type="ARBA" id="ARBA00000316"/>
    </source>
</evidence>
<evidence type="ECO:0000256" key="4">
    <source>
        <dbReference type="ARBA" id="ARBA00023235"/>
    </source>
</evidence>
<evidence type="ECO:0000256" key="5">
    <source>
        <dbReference type="HAMAP-Rule" id="MF_01201"/>
    </source>
</evidence>
<dbReference type="HAMAP" id="MF_01201">
    <property type="entry name" value="Ala_racemase"/>
    <property type="match status" value="1"/>
</dbReference>
<feature type="modified residue" description="N6-(pyridoxal phosphate)lysine" evidence="5 6">
    <location>
        <position position="41"/>
    </location>
</feature>
<dbReference type="RefSeq" id="WP_107937696.1">
    <property type="nucleotide sequence ID" value="NZ_JAMAWO010000026.1"/>
</dbReference>
<dbReference type="SUPFAM" id="SSF51419">
    <property type="entry name" value="PLP-binding barrel"/>
    <property type="match status" value="1"/>
</dbReference>
<dbReference type="SUPFAM" id="SSF50621">
    <property type="entry name" value="Alanine racemase C-terminal domain-like"/>
    <property type="match status" value="1"/>
</dbReference>
<feature type="domain" description="Alanine racemase C-terminal" evidence="8">
    <location>
        <begin position="246"/>
        <end position="371"/>
    </location>
</feature>
<dbReference type="InterPro" id="IPR020622">
    <property type="entry name" value="Ala_racemase_pyridoxalP-BS"/>
</dbReference>
<comment type="catalytic activity">
    <reaction evidence="1 5">
        <text>L-alanine = D-alanine</text>
        <dbReference type="Rhea" id="RHEA:20249"/>
        <dbReference type="ChEBI" id="CHEBI:57416"/>
        <dbReference type="ChEBI" id="CHEBI:57972"/>
        <dbReference type="EC" id="5.1.1.1"/>
    </reaction>
</comment>
<evidence type="ECO:0000256" key="7">
    <source>
        <dbReference type="PIRSR" id="PIRSR600821-52"/>
    </source>
</evidence>
<evidence type="ECO:0000256" key="3">
    <source>
        <dbReference type="ARBA" id="ARBA00022898"/>
    </source>
</evidence>
<dbReference type="GO" id="GO:0030170">
    <property type="term" value="F:pyridoxal phosphate binding"/>
    <property type="evidence" value="ECO:0007669"/>
    <property type="project" value="UniProtKB-UniRule"/>
</dbReference>
<dbReference type="Proteomes" id="UP000247416">
    <property type="component" value="Unassembled WGS sequence"/>
</dbReference>
<evidence type="ECO:0000256" key="6">
    <source>
        <dbReference type="PIRSR" id="PIRSR600821-50"/>
    </source>
</evidence>
<dbReference type="InterPro" id="IPR029066">
    <property type="entry name" value="PLP-binding_barrel"/>
</dbReference>
<dbReference type="Gene3D" id="3.20.20.10">
    <property type="entry name" value="Alanine racemase"/>
    <property type="match status" value="1"/>
</dbReference>
<dbReference type="InterPro" id="IPR001608">
    <property type="entry name" value="Ala_racemase_N"/>
</dbReference>
<dbReference type="GO" id="GO:0009252">
    <property type="term" value="P:peptidoglycan biosynthetic process"/>
    <property type="evidence" value="ECO:0007669"/>
    <property type="project" value="TreeGrafter"/>
</dbReference>
<evidence type="ECO:0000259" key="8">
    <source>
        <dbReference type="SMART" id="SM01005"/>
    </source>
</evidence>
<dbReference type="NCBIfam" id="TIGR00492">
    <property type="entry name" value="alr"/>
    <property type="match status" value="1"/>
</dbReference>
<dbReference type="PANTHER" id="PTHR30511:SF0">
    <property type="entry name" value="ALANINE RACEMASE, CATABOLIC-RELATED"/>
    <property type="match status" value="1"/>
</dbReference>
<evidence type="ECO:0000256" key="2">
    <source>
        <dbReference type="ARBA" id="ARBA00001933"/>
    </source>
</evidence>
<keyword evidence="3 5" id="KW-0663">Pyridoxal phosphate</keyword>
<dbReference type="SMART" id="SM01005">
    <property type="entry name" value="Ala_racemase_C"/>
    <property type="match status" value="1"/>
</dbReference>
<dbReference type="GO" id="GO:0030632">
    <property type="term" value="P:D-alanine biosynthetic process"/>
    <property type="evidence" value="ECO:0007669"/>
    <property type="project" value="UniProtKB-UniRule"/>
</dbReference>
<feature type="active site" description="Proton acceptor; specific for L-alanine" evidence="5">
    <location>
        <position position="267"/>
    </location>
</feature>
<feature type="binding site" evidence="5 7">
    <location>
        <position position="137"/>
    </location>
    <ligand>
        <name>substrate</name>
    </ligand>
</feature>
<dbReference type="EMBL" id="QJTJ01000045">
    <property type="protein sequence ID" value="PYF02210.1"/>
    <property type="molecule type" value="Genomic_DNA"/>
</dbReference>
<dbReference type="PANTHER" id="PTHR30511">
    <property type="entry name" value="ALANINE RACEMASE"/>
    <property type="match status" value="1"/>
</dbReference>
<dbReference type="GO" id="GO:0005829">
    <property type="term" value="C:cytosol"/>
    <property type="evidence" value="ECO:0007669"/>
    <property type="project" value="TreeGrafter"/>
</dbReference>
<comment type="cofactor">
    <cofactor evidence="2 5 6">
        <name>pyridoxal 5'-phosphate</name>
        <dbReference type="ChEBI" id="CHEBI:597326"/>
    </cofactor>
</comment>
<comment type="caution">
    <text evidence="9">The sequence shown here is derived from an EMBL/GenBank/DDBJ whole genome shotgun (WGS) entry which is preliminary data.</text>
</comment>
<dbReference type="PRINTS" id="PR00992">
    <property type="entry name" value="ALARACEMASE"/>
</dbReference>
<proteinExistence type="inferred from homology"/>
<dbReference type="Pfam" id="PF00842">
    <property type="entry name" value="Ala_racemase_C"/>
    <property type="match status" value="1"/>
</dbReference>
<dbReference type="FunFam" id="3.20.20.10:FF:000002">
    <property type="entry name" value="Alanine racemase"/>
    <property type="match status" value="1"/>
</dbReference>
<dbReference type="EC" id="5.1.1.1" evidence="5"/>
<keyword evidence="10" id="KW-1185">Reference proteome</keyword>
<dbReference type="GO" id="GO:0008784">
    <property type="term" value="F:alanine racemase activity"/>
    <property type="evidence" value="ECO:0007669"/>
    <property type="project" value="UniProtKB-UniRule"/>
</dbReference>
<reference evidence="9 10" key="1">
    <citation type="submission" date="2018-06" db="EMBL/GenBank/DDBJ databases">
        <title>Genomic Encyclopedia of Archaeal and Bacterial Type Strains, Phase II (KMG-II): from individual species to whole genera.</title>
        <authorList>
            <person name="Goeker M."/>
        </authorList>
    </citation>
    <scope>NUCLEOTIDE SEQUENCE [LARGE SCALE GENOMIC DNA]</scope>
    <source>
        <strain evidence="9 10">KACC 16626</strain>
    </source>
</reference>
<dbReference type="OrthoDB" id="9813814at2"/>
<dbReference type="AlphaFoldDB" id="A0A318TEC8"/>
<comment type="similarity">
    <text evidence="5">Belongs to the alanine racemase family.</text>
</comment>
<dbReference type="InterPro" id="IPR011079">
    <property type="entry name" value="Ala_racemase_C"/>
</dbReference>
<sequence>MQNIKHFRPTKAIINLDAIKHNVSYLKEFLQPGVQIMAVVKANAYGHGDVEVATVAIEAGATILAVATPEEALHLRKAFPNIDILILGYAPASFAPFAANENITLTVFSFDWVQQVKEFSLSHPLKLHIKIDTGMGRIGVTQIEDLQNLYNAITSSDSLLVDGIFTHFATADEEDVAYFHHQVAKFEEFISALPEKPRLVHAANTATMLIKDRALQYDAVRFGISMYGLAPSAYVKTKLPFPLQPAFSLETELIEVKKVQAGQSIGYGATFTASEPSYIGTIPIGYADGLIRKYSGQHVLIDGVRVPIIGRICMDQCMLLLPAAYNIGKKVTLIGKQEEEEITLDEWAAKGDTINYEVPCIITSRVPRIYYKK</sequence>
<dbReference type="InterPro" id="IPR009006">
    <property type="entry name" value="Ala_racemase/Decarboxylase_C"/>
</dbReference>
<protein>
    <recommendedName>
        <fullName evidence="5">Alanine racemase</fullName>
        <ecNumber evidence="5">5.1.1.1</ecNumber>
    </recommendedName>
</protein>
<dbReference type="PROSITE" id="PS00395">
    <property type="entry name" value="ALANINE_RACEMASE"/>
    <property type="match status" value="1"/>
</dbReference>
<dbReference type="Gene3D" id="2.40.37.10">
    <property type="entry name" value="Lyase, Ornithine Decarboxylase, Chain A, domain 1"/>
    <property type="match status" value="1"/>
</dbReference>
<feature type="active site" description="Proton acceptor; specific for D-alanine" evidence="5">
    <location>
        <position position="41"/>
    </location>
</feature>
<evidence type="ECO:0000313" key="9">
    <source>
        <dbReference type="EMBL" id="PYF02210.1"/>
    </source>
</evidence>